<dbReference type="EMBL" id="KV453841">
    <property type="protein sequence ID" value="ODV92497.1"/>
    <property type="molecule type" value="Genomic_DNA"/>
</dbReference>
<keyword evidence="2" id="KW-1185">Reference proteome</keyword>
<protein>
    <submittedName>
        <fullName evidence="1">Uncharacterized protein</fullName>
    </submittedName>
</protein>
<gene>
    <name evidence="1" type="ORF">CANCADRAFT_87361</name>
</gene>
<organism evidence="1 2">
    <name type="scientific">Tortispora caseinolytica NRRL Y-17796</name>
    <dbReference type="NCBI Taxonomy" id="767744"/>
    <lineage>
        <taxon>Eukaryota</taxon>
        <taxon>Fungi</taxon>
        <taxon>Dikarya</taxon>
        <taxon>Ascomycota</taxon>
        <taxon>Saccharomycotina</taxon>
        <taxon>Trigonopsidomycetes</taxon>
        <taxon>Trigonopsidales</taxon>
        <taxon>Trigonopsidaceae</taxon>
        <taxon>Tortispora</taxon>
    </lineage>
</organism>
<evidence type="ECO:0000313" key="2">
    <source>
        <dbReference type="Proteomes" id="UP000095023"/>
    </source>
</evidence>
<name>A0A1E4TL95_9ASCO</name>
<dbReference type="AlphaFoldDB" id="A0A1E4TL95"/>
<proteinExistence type="predicted"/>
<accession>A0A1E4TL95</accession>
<reference evidence="2" key="1">
    <citation type="submission" date="2016-02" db="EMBL/GenBank/DDBJ databases">
        <title>Comparative genomics of biotechnologically important yeasts.</title>
        <authorList>
            <consortium name="DOE Joint Genome Institute"/>
            <person name="Riley R."/>
            <person name="Haridas S."/>
            <person name="Wolfe K.H."/>
            <person name="Lopes M.R."/>
            <person name="Hittinger C.T."/>
            <person name="Goker M."/>
            <person name="Salamov A."/>
            <person name="Wisecaver J."/>
            <person name="Long T.M."/>
            <person name="Aerts A.L."/>
            <person name="Barry K."/>
            <person name="Choi C."/>
            <person name="Clum A."/>
            <person name="Coughlan A.Y."/>
            <person name="Deshpande S."/>
            <person name="Douglass A.P."/>
            <person name="Hanson S.J."/>
            <person name="Klenk H.-P."/>
            <person name="Labutti K."/>
            <person name="Lapidus A."/>
            <person name="Lindquist E."/>
            <person name="Lipzen A."/>
            <person name="Meier-Kolthoff J.P."/>
            <person name="Ohm R.A."/>
            <person name="Otillar R.P."/>
            <person name="Pangilinan J."/>
            <person name="Peng Y."/>
            <person name="Rokas A."/>
            <person name="Rosa C.A."/>
            <person name="Scheuner C."/>
            <person name="Sibirny A.A."/>
            <person name="Slot J.C."/>
            <person name="Stielow J.B."/>
            <person name="Sun H."/>
            <person name="Kurtzman C.P."/>
            <person name="Blackwell M."/>
            <person name="Jeffries T.W."/>
            <person name="Grigoriev I.V."/>
        </authorList>
    </citation>
    <scope>NUCLEOTIDE SEQUENCE [LARGE SCALE GENOMIC DNA]</scope>
    <source>
        <strain evidence="2">NRRL Y-17796</strain>
    </source>
</reference>
<sequence length="64" mass="7014">MIGYVASNLGASGAGQVLVMNAIAELVAEHVWWGRPYLGDMYAADDVNEAIACRKSTYFYIRLT</sequence>
<dbReference type="Proteomes" id="UP000095023">
    <property type="component" value="Unassembled WGS sequence"/>
</dbReference>
<evidence type="ECO:0000313" key="1">
    <source>
        <dbReference type="EMBL" id="ODV92497.1"/>
    </source>
</evidence>